<reference evidence="13 14" key="1">
    <citation type="journal article" date="2018" name="Sci. Rep.">
        <title>Raphidocelis subcapitata (=Pseudokirchneriella subcapitata) provides an insight into genome evolution and environmental adaptations in the Sphaeropleales.</title>
        <authorList>
            <person name="Suzuki S."/>
            <person name="Yamaguchi H."/>
            <person name="Nakajima N."/>
            <person name="Kawachi M."/>
        </authorList>
    </citation>
    <scope>NUCLEOTIDE SEQUENCE [LARGE SCALE GENOMIC DNA]</scope>
    <source>
        <strain evidence="13 14">NIES-35</strain>
    </source>
</reference>
<dbReference type="PANTHER" id="PTHR13693">
    <property type="entry name" value="CLASS II AMINOTRANSFERASE/8-AMINO-7-OXONONANOATE SYNTHASE"/>
    <property type="match status" value="1"/>
</dbReference>
<dbReference type="GO" id="GO:0046512">
    <property type="term" value="P:sphingosine biosynthetic process"/>
    <property type="evidence" value="ECO:0007669"/>
    <property type="project" value="TreeGrafter"/>
</dbReference>
<evidence type="ECO:0000256" key="4">
    <source>
        <dbReference type="ARBA" id="ARBA00008392"/>
    </source>
</evidence>
<dbReference type="GO" id="GO:0016020">
    <property type="term" value="C:membrane"/>
    <property type="evidence" value="ECO:0007669"/>
    <property type="project" value="GOC"/>
</dbReference>
<dbReference type="EC" id="2.3.1.50" evidence="5"/>
<keyword evidence="7" id="KW-0663">Pyridoxal phosphate</keyword>
<dbReference type="Gene3D" id="3.40.640.10">
    <property type="entry name" value="Type I PLP-dependent aspartate aminotransferase-like (Major domain)"/>
    <property type="match status" value="1"/>
</dbReference>
<dbReference type="OrthoDB" id="3168162at2759"/>
<dbReference type="InterPro" id="IPR050087">
    <property type="entry name" value="AON_synthase_class-II"/>
</dbReference>
<dbReference type="PANTHER" id="PTHR13693:SF2">
    <property type="entry name" value="SERINE PALMITOYLTRANSFERASE 1"/>
    <property type="match status" value="1"/>
</dbReference>
<comment type="similarity">
    <text evidence="4">Belongs to the class-II pyridoxal-phosphate-dependent aminotransferase family.</text>
</comment>
<feature type="domain" description="Aminotransferase class I/classII large" evidence="12">
    <location>
        <begin position="171"/>
        <end position="512"/>
    </location>
</feature>
<sequence>MRRLTRKACLLAALGLCAVAWSKAAEGPLRRALSFSSLATSLRDVDAGKIIQALQEMRLRPIRQAWAEFWDIFGPGGRLHPDWFIEHQGHLFIEGGLMAIILVLFFQSGYRPSKEQEEEPLTEREIDELCREWKPEPLVPDIAEEDQLPEPPVIQEWENSHWVTVAGRRALNLTAADFLGLSNDPSVAAAARATVERYGVGSCGPRGFYGTFDVHLQLEQDLAAFMGEEEAIIYSYDIATVASVIPAFASRADILVMDEGCSYPIQQGAKLSRARVFTFKHNDAGDLAALLGRIEAEEARERKPLCRRMIVVEGVYSNTGEVAPLRRIYELKERYKYRLCVEETLSFGVMGERGRGACEAAGLEPGQVEIICASMSGALGSVGGFCVGHSEVCDHQRLCGQGYCFSASLPPYLATAAIAALRILGTPDGQALARRVRGAAAELRAALAAGPPGLVLAGAADGPAAASPVVHLHLDPSVESRLGPRPAVAAALQRVADILLQRYGVFVALPRYSVLDEVHPRQSIKLVANAALASEGRVEHVASALREAAAEVLGGSDGGSDGGGAA</sequence>
<keyword evidence="14" id="KW-1185">Reference proteome</keyword>
<evidence type="ECO:0000256" key="8">
    <source>
        <dbReference type="ARBA" id="ARBA00022919"/>
    </source>
</evidence>
<dbReference type="Pfam" id="PF00155">
    <property type="entry name" value="Aminotran_1_2"/>
    <property type="match status" value="1"/>
</dbReference>
<dbReference type="EMBL" id="BDRX01000012">
    <property type="protein sequence ID" value="GBF89694.1"/>
    <property type="molecule type" value="Genomic_DNA"/>
</dbReference>
<dbReference type="GO" id="GO:0004758">
    <property type="term" value="F:serine C-palmitoyltransferase activity"/>
    <property type="evidence" value="ECO:0007669"/>
    <property type="project" value="TreeGrafter"/>
</dbReference>
<comment type="caution">
    <text evidence="13">The sequence shown here is derived from an EMBL/GenBank/DDBJ whole genome shotgun (WGS) entry which is preliminary data.</text>
</comment>
<keyword evidence="10" id="KW-0012">Acyltransferase</keyword>
<evidence type="ECO:0000256" key="7">
    <source>
        <dbReference type="ARBA" id="ARBA00022898"/>
    </source>
</evidence>
<dbReference type="STRING" id="307507.A0A2V0NQ01"/>
<evidence type="ECO:0000256" key="5">
    <source>
        <dbReference type="ARBA" id="ARBA00013220"/>
    </source>
</evidence>
<gene>
    <name evidence="13" type="ORF">Rsub_02864</name>
</gene>
<evidence type="ECO:0000256" key="9">
    <source>
        <dbReference type="ARBA" id="ARBA00023098"/>
    </source>
</evidence>
<evidence type="ECO:0000256" key="3">
    <source>
        <dbReference type="ARBA" id="ARBA00004991"/>
    </source>
</evidence>
<organism evidence="13 14">
    <name type="scientific">Raphidocelis subcapitata</name>
    <dbReference type="NCBI Taxonomy" id="307507"/>
    <lineage>
        <taxon>Eukaryota</taxon>
        <taxon>Viridiplantae</taxon>
        <taxon>Chlorophyta</taxon>
        <taxon>core chlorophytes</taxon>
        <taxon>Chlorophyceae</taxon>
        <taxon>CS clade</taxon>
        <taxon>Sphaeropleales</taxon>
        <taxon>Selenastraceae</taxon>
        <taxon>Raphidocelis</taxon>
    </lineage>
</organism>
<dbReference type="InParanoid" id="A0A2V0NQ01"/>
<evidence type="ECO:0000259" key="12">
    <source>
        <dbReference type="Pfam" id="PF00155"/>
    </source>
</evidence>
<dbReference type="InterPro" id="IPR015421">
    <property type="entry name" value="PyrdxlP-dep_Trfase_major"/>
</dbReference>
<dbReference type="FunCoup" id="A0A2V0NQ01">
    <property type="interactions" value="2200"/>
</dbReference>
<feature type="signal peptide" evidence="11">
    <location>
        <begin position="1"/>
        <end position="24"/>
    </location>
</feature>
<evidence type="ECO:0000256" key="11">
    <source>
        <dbReference type="SAM" id="SignalP"/>
    </source>
</evidence>
<accession>A0A2V0NQ01</accession>
<dbReference type="InterPro" id="IPR015422">
    <property type="entry name" value="PyrdxlP-dep_Trfase_small"/>
</dbReference>
<comment type="pathway">
    <text evidence="3">Sphingolipid metabolism.</text>
</comment>
<keyword evidence="8" id="KW-0746">Sphingolipid metabolism</keyword>
<keyword evidence="11" id="KW-0732">Signal</keyword>
<dbReference type="GO" id="GO:0046513">
    <property type="term" value="P:ceramide biosynthetic process"/>
    <property type="evidence" value="ECO:0007669"/>
    <property type="project" value="TreeGrafter"/>
</dbReference>
<comment type="pathway">
    <text evidence="2">Lipid metabolism; sphingolipid metabolism.</text>
</comment>
<dbReference type="GO" id="GO:0005783">
    <property type="term" value="C:endoplasmic reticulum"/>
    <property type="evidence" value="ECO:0007669"/>
    <property type="project" value="TreeGrafter"/>
</dbReference>
<dbReference type="Gene3D" id="3.90.1150.10">
    <property type="entry name" value="Aspartate Aminotransferase, domain 1"/>
    <property type="match status" value="1"/>
</dbReference>
<dbReference type="InterPro" id="IPR004839">
    <property type="entry name" value="Aminotransferase_I/II_large"/>
</dbReference>
<evidence type="ECO:0000313" key="14">
    <source>
        <dbReference type="Proteomes" id="UP000247498"/>
    </source>
</evidence>
<keyword evidence="9" id="KW-0443">Lipid metabolism</keyword>
<proteinExistence type="inferred from homology"/>
<keyword evidence="6 13" id="KW-0808">Transferase</keyword>
<name>A0A2V0NQ01_9CHLO</name>
<evidence type="ECO:0000256" key="2">
    <source>
        <dbReference type="ARBA" id="ARBA00004760"/>
    </source>
</evidence>
<evidence type="ECO:0000313" key="13">
    <source>
        <dbReference type="EMBL" id="GBF89694.1"/>
    </source>
</evidence>
<dbReference type="AlphaFoldDB" id="A0A2V0NQ01"/>
<dbReference type="SUPFAM" id="SSF53383">
    <property type="entry name" value="PLP-dependent transferases"/>
    <property type="match status" value="1"/>
</dbReference>
<evidence type="ECO:0000256" key="10">
    <source>
        <dbReference type="ARBA" id="ARBA00023315"/>
    </source>
</evidence>
<feature type="chain" id="PRO_5016095616" description="serine C-palmitoyltransferase" evidence="11">
    <location>
        <begin position="25"/>
        <end position="566"/>
    </location>
</feature>
<protein>
    <recommendedName>
        <fullName evidence="5">serine C-palmitoyltransferase</fullName>
        <ecNumber evidence="5">2.3.1.50</ecNumber>
    </recommendedName>
</protein>
<dbReference type="GO" id="GO:0030170">
    <property type="term" value="F:pyridoxal phosphate binding"/>
    <property type="evidence" value="ECO:0007669"/>
    <property type="project" value="InterPro"/>
</dbReference>
<evidence type="ECO:0000256" key="6">
    <source>
        <dbReference type="ARBA" id="ARBA00022679"/>
    </source>
</evidence>
<dbReference type="InterPro" id="IPR015424">
    <property type="entry name" value="PyrdxlP-dep_Trfase"/>
</dbReference>
<dbReference type="Proteomes" id="UP000247498">
    <property type="component" value="Unassembled WGS sequence"/>
</dbReference>
<comment type="cofactor">
    <cofactor evidence="1">
        <name>pyridoxal 5'-phosphate</name>
        <dbReference type="ChEBI" id="CHEBI:597326"/>
    </cofactor>
</comment>
<evidence type="ECO:0000256" key="1">
    <source>
        <dbReference type="ARBA" id="ARBA00001933"/>
    </source>
</evidence>